<proteinExistence type="predicted"/>
<dbReference type="Proteomes" id="UP000018217">
    <property type="component" value="Unassembled WGS sequence"/>
</dbReference>
<dbReference type="STRING" id="1161919.EPIR_0492"/>
<keyword evidence="2" id="KW-1185">Reference proteome</keyword>
<name>V5Z3I6_9GAMM</name>
<dbReference type="AlphaFoldDB" id="V5Z3I6"/>
<gene>
    <name evidence="1" type="ORF">EPIR_0492</name>
</gene>
<sequence>MCPSRAARCIGVLREKEPQRACARPALTQPVTVMAVAARCGKADEVQPKSAD</sequence>
<organism evidence="1 2">
    <name type="scientific">Erwinia piriflorinigrans CFBP 5888</name>
    <dbReference type="NCBI Taxonomy" id="1161919"/>
    <lineage>
        <taxon>Bacteria</taxon>
        <taxon>Pseudomonadati</taxon>
        <taxon>Pseudomonadota</taxon>
        <taxon>Gammaproteobacteria</taxon>
        <taxon>Enterobacterales</taxon>
        <taxon>Erwiniaceae</taxon>
        <taxon>Erwinia</taxon>
    </lineage>
</organism>
<evidence type="ECO:0000313" key="2">
    <source>
        <dbReference type="Proteomes" id="UP000018217"/>
    </source>
</evidence>
<reference evidence="1 2" key="1">
    <citation type="journal article" date="2013" name="Syst. Appl. Microbiol.">
        <title>Phylogenetic position and virulence apparatus of the pear flower necrosis pathogen Erwinia piriflorinigrans CFBP 5888T as assessed by comparative genomics.</title>
        <authorList>
            <person name="Smits T.H."/>
            <person name="Rezzonico F."/>
            <person name="Lopez M.M."/>
            <person name="Blom J."/>
            <person name="Goesmann A."/>
            <person name="Frey J.E."/>
            <person name="Duffy B."/>
        </authorList>
    </citation>
    <scope>NUCLEOTIDE SEQUENCE [LARGE SCALE GENOMIC DNA]</scope>
    <source>
        <strain evidence="2">CFBP5888</strain>
    </source>
</reference>
<protein>
    <submittedName>
        <fullName evidence="1">Uncharacterized protein</fullName>
    </submittedName>
</protein>
<accession>V5Z3I6</accession>
<dbReference type="EMBL" id="CAHS01000006">
    <property type="protein sequence ID" value="CCG85857.1"/>
    <property type="molecule type" value="Genomic_DNA"/>
</dbReference>
<comment type="caution">
    <text evidence="1">The sequence shown here is derived from an EMBL/GenBank/DDBJ whole genome shotgun (WGS) entry which is preliminary data.</text>
</comment>
<evidence type="ECO:0000313" key="1">
    <source>
        <dbReference type="EMBL" id="CCG85857.1"/>
    </source>
</evidence>